<dbReference type="InterPro" id="IPR045074">
    <property type="entry name" value="GST_C_Tau"/>
</dbReference>
<dbReference type="Proteomes" id="UP000596660">
    <property type="component" value="Unplaced"/>
</dbReference>
<dbReference type="InterPro" id="IPR045073">
    <property type="entry name" value="Omega/Tau-like"/>
</dbReference>
<dbReference type="PANTHER" id="PTHR11260">
    <property type="entry name" value="GLUTATHIONE S-TRANSFERASE, GST, SUPERFAMILY, GST DOMAIN CONTAINING"/>
    <property type="match status" value="1"/>
</dbReference>
<comment type="catalytic activity">
    <reaction evidence="3">
        <text>RX + glutathione = an S-substituted glutathione + a halide anion + H(+)</text>
        <dbReference type="Rhea" id="RHEA:16437"/>
        <dbReference type="ChEBI" id="CHEBI:15378"/>
        <dbReference type="ChEBI" id="CHEBI:16042"/>
        <dbReference type="ChEBI" id="CHEBI:17792"/>
        <dbReference type="ChEBI" id="CHEBI:57925"/>
        <dbReference type="ChEBI" id="CHEBI:90779"/>
        <dbReference type="EC" id="2.5.1.18"/>
    </reaction>
</comment>
<dbReference type="EnsemblPlants" id="AUR62037811-RA">
    <property type="protein sequence ID" value="AUR62037811-RA:cds"/>
    <property type="gene ID" value="AUR62037811"/>
</dbReference>
<dbReference type="CDD" id="cd03058">
    <property type="entry name" value="GST_N_Tau"/>
    <property type="match status" value="1"/>
</dbReference>
<proteinExistence type="inferred from homology"/>
<comment type="similarity">
    <text evidence="4">Belongs to the GST superfamily.</text>
</comment>
<dbReference type="Pfam" id="PF00043">
    <property type="entry name" value="GST_C"/>
    <property type="match status" value="1"/>
</dbReference>
<reference evidence="7" key="1">
    <citation type="journal article" date="2017" name="Nature">
        <title>The genome of Chenopodium quinoa.</title>
        <authorList>
            <person name="Jarvis D.E."/>
            <person name="Ho Y.S."/>
            <person name="Lightfoot D.J."/>
            <person name="Schmoeckel S.M."/>
            <person name="Li B."/>
            <person name="Borm T.J.A."/>
            <person name="Ohyanagi H."/>
            <person name="Mineta K."/>
            <person name="Michell C.T."/>
            <person name="Saber N."/>
            <person name="Kharbatia N.M."/>
            <person name="Rupper R.R."/>
            <person name="Sharp A.R."/>
            <person name="Dally N."/>
            <person name="Boughton B.A."/>
            <person name="Woo Y.H."/>
            <person name="Gao G."/>
            <person name="Schijlen E.G.W.M."/>
            <person name="Guo X."/>
            <person name="Momin A.A."/>
            <person name="Negrao S."/>
            <person name="Al-Babili S."/>
            <person name="Gehring C."/>
            <person name="Roessner U."/>
            <person name="Jung C."/>
            <person name="Murphy K."/>
            <person name="Arold S.T."/>
            <person name="Gojobori T."/>
            <person name="van der Linden C.G."/>
            <person name="van Loo E.N."/>
            <person name="Jellen E.N."/>
            <person name="Maughan P.J."/>
            <person name="Tester M."/>
        </authorList>
    </citation>
    <scope>NUCLEOTIDE SEQUENCE [LARGE SCALE GENOMIC DNA]</scope>
    <source>
        <strain evidence="7">cv. PI 614886</strain>
    </source>
</reference>
<dbReference type="InterPro" id="IPR036249">
    <property type="entry name" value="Thioredoxin-like_sf"/>
</dbReference>
<dbReference type="CDD" id="cd03185">
    <property type="entry name" value="GST_C_Tau"/>
    <property type="match status" value="1"/>
</dbReference>
<dbReference type="SUPFAM" id="SSF52833">
    <property type="entry name" value="Thioredoxin-like"/>
    <property type="match status" value="1"/>
</dbReference>
<keyword evidence="2" id="KW-0808">Transferase</keyword>
<dbReference type="SUPFAM" id="SSF47616">
    <property type="entry name" value="GST C-terminal domain-like"/>
    <property type="match status" value="1"/>
</dbReference>
<evidence type="ECO:0000256" key="1">
    <source>
        <dbReference type="ARBA" id="ARBA00012452"/>
    </source>
</evidence>
<dbReference type="OMA" id="VVRLMWG"/>
<dbReference type="InterPro" id="IPR004045">
    <property type="entry name" value="Glutathione_S-Trfase_N"/>
</dbReference>
<name>A0A803MZH1_CHEQI</name>
<dbReference type="SFLD" id="SFLDS00019">
    <property type="entry name" value="Glutathione_Transferase_(cytos"/>
    <property type="match status" value="1"/>
</dbReference>
<dbReference type="OrthoDB" id="202840at2759"/>
<dbReference type="FunFam" id="1.20.1050.10:FF:000018">
    <property type="entry name" value="Glutathione S-transferase U20"/>
    <property type="match status" value="1"/>
</dbReference>
<dbReference type="AlphaFoldDB" id="A0A803MZH1"/>
<reference evidence="7" key="2">
    <citation type="submission" date="2021-03" db="UniProtKB">
        <authorList>
            <consortium name="EnsemblPlants"/>
        </authorList>
    </citation>
    <scope>IDENTIFICATION</scope>
</reference>
<dbReference type="PROSITE" id="PS50404">
    <property type="entry name" value="GST_NTER"/>
    <property type="match status" value="1"/>
</dbReference>
<dbReference type="GO" id="GO:0004364">
    <property type="term" value="F:glutathione transferase activity"/>
    <property type="evidence" value="ECO:0007669"/>
    <property type="project" value="UniProtKB-EC"/>
</dbReference>
<dbReference type="SFLD" id="SFLDG00358">
    <property type="entry name" value="Main_(cytGST)"/>
    <property type="match status" value="1"/>
</dbReference>
<dbReference type="KEGG" id="cqi:110727188"/>
<evidence type="ECO:0000256" key="2">
    <source>
        <dbReference type="ARBA" id="ARBA00022679"/>
    </source>
</evidence>
<dbReference type="Gene3D" id="1.20.1050.10">
    <property type="match status" value="1"/>
</dbReference>
<sequence>MAGEEVVLLDFWSSSYAMRVKVALAEKGVEYVCQPQNLVNKSSLLLEMNPVHKKIPVLIHNGKPICESLVILEYIDKAWPELCPLLPKDPYQRSQARFWADFIDKKIYDGAKVLWKAKGEEQEKIKKEYIENLKILEGVLKNEKFFGGDTFGYIDVAFIPITSWFYTLETFGNFSIEANCPKIVAWAKRCKERHSVSNSLPDSDEVYNFALDIKKALGL</sequence>
<feature type="domain" description="GST N-terminal" evidence="5">
    <location>
        <begin position="4"/>
        <end position="83"/>
    </location>
</feature>
<evidence type="ECO:0000313" key="8">
    <source>
        <dbReference type="Proteomes" id="UP000596660"/>
    </source>
</evidence>
<keyword evidence="8" id="KW-1185">Reference proteome</keyword>
<dbReference type="Gramene" id="AUR62037811-RA">
    <property type="protein sequence ID" value="AUR62037811-RA:cds"/>
    <property type="gene ID" value="AUR62037811"/>
</dbReference>
<dbReference type="PROSITE" id="PS50405">
    <property type="entry name" value="GST_CTER"/>
    <property type="match status" value="1"/>
</dbReference>
<protein>
    <recommendedName>
        <fullName evidence="1">glutathione transferase</fullName>
        <ecNumber evidence="1">2.5.1.18</ecNumber>
    </recommendedName>
</protein>
<dbReference type="InterPro" id="IPR036282">
    <property type="entry name" value="Glutathione-S-Trfase_C_sf"/>
</dbReference>
<dbReference type="Pfam" id="PF02798">
    <property type="entry name" value="GST_N"/>
    <property type="match status" value="1"/>
</dbReference>
<accession>A0A803MZH1</accession>
<dbReference type="PANTHER" id="PTHR11260:SF781">
    <property type="entry name" value="GLUTATHIONE S-TRANSFERASE U19"/>
    <property type="match status" value="1"/>
</dbReference>
<feature type="domain" description="GST C-terminal" evidence="6">
    <location>
        <begin position="89"/>
        <end position="217"/>
    </location>
</feature>
<dbReference type="InterPro" id="IPR010987">
    <property type="entry name" value="Glutathione-S-Trfase_C-like"/>
</dbReference>
<dbReference type="FunFam" id="3.40.30.10:FF:000014">
    <property type="entry name" value="Tau class glutathione S-transferase"/>
    <property type="match status" value="1"/>
</dbReference>
<dbReference type="RefSeq" id="XP_021762437.1">
    <property type="nucleotide sequence ID" value="XM_021906745.1"/>
</dbReference>
<organism evidence="7 8">
    <name type="scientific">Chenopodium quinoa</name>
    <name type="common">Quinoa</name>
    <dbReference type="NCBI Taxonomy" id="63459"/>
    <lineage>
        <taxon>Eukaryota</taxon>
        <taxon>Viridiplantae</taxon>
        <taxon>Streptophyta</taxon>
        <taxon>Embryophyta</taxon>
        <taxon>Tracheophyta</taxon>
        <taxon>Spermatophyta</taxon>
        <taxon>Magnoliopsida</taxon>
        <taxon>eudicotyledons</taxon>
        <taxon>Gunneridae</taxon>
        <taxon>Pentapetalae</taxon>
        <taxon>Caryophyllales</taxon>
        <taxon>Chenopodiaceae</taxon>
        <taxon>Chenopodioideae</taxon>
        <taxon>Atripliceae</taxon>
        <taxon>Chenopodium</taxon>
    </lineage>
</organism>
<evidence type="ECO:0000259" key="6">
    <source>
        <dbReference type="PROSITE" id="PS50405"/>
    </source>
</evidence>
<dbReference type="Gene3D" id="3.40.30.10">
    <property type="entry name" value="Glutaredoxin"/>
    <property type="match status" value="1"/>
</dbReference>
<dbReference type="SFLD" id="SFLDG01152">
    <property type="entry name" value="Main.3:_Omega-_and_Tau-like"/>
    <property type="match status" value="1"/>
</dbReference>
<evidence type="ECO:0000313" key="7">
    <source>
        <dbReference type="EnsemblPlants" id="AUR62037811-RA:cds"/>
    </source>
</evidence>
<evidence type="ECO:0000256" key="3">
    <source>
        <dbReference type="ARBA" id="ARBA00047960"/>
    </source>
</evidence>
<dbReference type="GeneID" id="110727188"/>
<dbReference type="InterPro" id="IPR040079">
    <property type="entry name" value="Glutathione_S-Trfase"/>
</dbReference>
<dbReference type="SMR" id="A0A803MZH1"/>
<dbReference type="GO" id="GO:0006749">
    <property type="term" value="P:glutathione metabolic process"/>
    <property type="evidence" value="ECO:0007669"/>
    <property type="project" value="InterPro"/>
</dbReference>
<evidence type="ECO:0000256" key="4">
    <source>
        <dbReference type="RuleBase" id="RU003494"/>
    </source>
</evidence>
<evidence type="ECO:0000259" key="5">
    <source>
        <dbReference type="PROSITE" id="PS50404"/>
    </source>
</evidence>
<dbReference type="InterPro" id="IPR004046">
    <property type="entry name" value="GST_C"/>
</dbReference>
<dbReference type="GO" id="GO:0005737">
    <property type="term" value="C:cytoplasm"/>
    <property type="evidence" value="ECO:0007669"/>
    <property type="project" value="TreeGrafter"/>
</dbReference>
<dbReference type="EC" id="2.5.1.18" evidence="1"/>
<gene>
    <name evidence="7" type="primary">LOC110727188</name>
</gene>